<accession>A0ABP6ZE54</accession>
<reference evidence="9" key="1">
    <citation type="journal article" date="2019" name="Int. J. Syst. Evol. Microbiol.">
        <title>The Global Catalogue of Microorganisms (GCM) 10K type strain sequencing project: providing services to taxonomists for standard genome sequencing and annotation.</title>
        <authorList>
            <consortium name="The Broad Institute Genomics Platform"/>
            <consortium name="The Broad Institute Genome Sequencing Center for Infectious Disease"/>
            <person name="Wu L."/>
            <person name="Ma J."/>
        </authorList>
    </citation>
    <scope>NUCLEOTIDE SEQUENCE [LARGE SCALE GENOMIC DNA]</scope>
    <source>
        <strain evidence="9">JCM 16902</strain>
    </source>
</reference>
<dbReference type="InterPro" id="IPR014284">
    <property type="entry name" value="RNA_pol_sigma-70_dom"/>
</dbReference>
<dbReference type="Pfam" id="PF08281">
    <property type="entry name" value="Sigma70_r4_2"/>
    <property type="match status" value="1"/>
</dbReference>
<evidence type="ECO:0008006" key="10">
    <source>
        <dbReference type="Google" id="ProtNLM"/>
    </source>
</evidence>
<evidence type="ECO:0000256" key="3">
    <source>
        <dbReference type="ARBA" id="ARBA00023082"/>
    </source>
</evidence>
<dbReference type="InterPro" id="IPR013324">
    <property type="entry name" value="RNA_pol_sigma_r3/r4-like"/>
</dbReference>
<dbReference type="InterPro" id="IPR036388">
    <property type="entry name" value="WH-like_DNA-bd_sf"/>
</dbReference>
<dbReference type="InterPro" id="IPR013325">
    <property type="entry name" value="RNA_pol_sigma_r2"/>
</dbReference>
<evidence type="ECO:0000259" key="6">
    <source>
        <dbReference type="Pfam" id="PF04542"/>
    </source>
</evidence>
<keyword evidence="2" id="KW-0805">Transcription regulation</keyword>
<dbReference type="EMBL" id="BAAAZO010000002">
    <property type="protein sequence ID" value="GAA3601646.1"/>
    <property type="molecule type" value="Genomic_DNA"/>
</dbReference>
<evidence type="ECO:0000256" key="4">
    <source>
        <dbReference type="ARBA" id="ARBA00023125"/>
    </source>
</evidence>
<keyword evidence="9" id="KW-1185">Reference proteome</keyword>
<gene>
    <name evidence="8" type="ORF">GCM10022223_16730</name>
</gene>
<dbReference type="SUPFAM" id="SSF88659">
    <property type="entry name" value="Sigma3 and sigma4 domains of RNA polymerase sigma factors"/>
    <property type="match status" value="1"/>
</dbReference>
<protein>
    <recommendedName>
        <fullName evidence="10">Sigma-70 family RNA polymerase sigma factor</fullName>
    </recommendedName>
</protein>
<name>A0ABP6ZE54_9ACTN</name>
<dbReference type="NCBIfam" id="TIGR02937">
    <property type="entry name" value="sigma70-ECF"/>
    <property type="match status" value="1"/>
</dbReference>
<dbReference type="Gene3D" id="1.10.1740.10">
    <property type="match status" value="1"/>
</dbReference>
<evidence type="ECO:0000256" key="5">
    <source>
        <dbReference type="ARBA" id="ARBA00023163"/>
    </source>
</evidence>
<comment type="caution">
    <text evidence="8">The sequence shown here is derived from an EMBL/GenBank/DDBJ whole genome shotgun (WGS) entry which is preliminary data.</text>
</comment>
<dbReference type="Pfam" id="PF04542">
    <property type="entry name" value="Sigma70_r2"/>
    <property type="match status" value="1"/>
</dbReference>
<keyword evidence="3" id="KW-0731">Sigma factor</keyword>
<proteinExistence type="inferred from homology"/>
<dbReference type="InterPro" id="IPR013249">
    <property type="entry name" value="RNA_pol_sigma70_r4_t2"/>
</dbReference>
<evidence type="ECO:0000259" key="7">
    <source>
        <dbReference type="Pfam" id="PF08281"/>
    </source>
</evidence>
<evidence type="ECO:0000256" key="2">
    <source>
        <dbReference type="ARBA" id="ARBA00023015"/>
    </source>
</evidence>
<organism evidence="8 9">
    <name type="scientific">Kineosporia mesophila</name>
    <dbReference type="NCBI Taxonomy" id="566012"/>
    <lineage>
        <taxon>Bacteria</taxon>
        <taxon>Bacillati</taxon>
        <taxon>Actinomycetota</taxon>
        <taxon>Actinomycetes</taxon>
        <taxon>Kineosporiales</taxon>
        <taxon>Kineosporiaceae</taxon>
        <taxon>Kineosporia</taxon>
    </lineage>
</organism>
<keyword evidence="5" id="KW-0804">Transcription</keyword>
<dbReference type="PANTHER" id="PTHR43133:SF8">
    <property type="entry name" value="RNA POLYMERASE SIGMA FACTOR HI_1459-RELATED"/>
    <property type="match status" value="1"/>
</dbReference>
<evidence type="ECO:0000313" key="9">
    <source>
        <dbReference type="Proteomes" id="UP001501074"/>
    </source>
</evidence>
<sequence length="314" mass="34947">MAPDEHLIRSARAGDMTAFALLVQRHQASLRATAIAVLGYTDDADDAVQDALLIAMQRLPDLRDVNGFGPWAKAIVRNNCRAQLRARRAVPVPDPEPLLPPDPGPRPEDRLERAVHRDWVREAMAGLSAPVREVMLLRYFSGVSSYREIGQICGILPETVGSRLRDGRRVLAKRLQETADQVRTDVRADTAASVWHRESTQILGAMTDGTFGRVLDDWYHPDASIVVMGFLHGRRTLLLDMLDLTFSADVKVRLHNTVASKDVLLWEADFLNPPSDPEHCPPTMAALFTLDQGRVSRMGITYGTHHPADRTADR</sequence>
<dbReference type="PANTHER" id="PTHR43133">
    <property type="entry name" value="RNA POLYMERASE ECF-TYPE SIGMA FACTO"/>
    <property type="match status" value="1"/>
</dbReference>
<evidence type="ECO:0000313" key="8">
    <source>
        <dbReference type="EMBL" id="GAA3601646.1"/>
    </source>
</evidence>
<dbReference type="InterPro" id="IPR039425">
    <property type="entry name" value="RNA_pol_sigma-70-like"/>
</dbReference>
<dbReference type="CDD" id="cd06171">
    <property type="entry name" value="Sigma70_r4"/>
    <property type="match status" value="1"/>
</dbReference>
<dbReference type="Gene3D" id="1.10.10.10">
    <property type="entry name" value="Winged helix-like DNA-binding domain superfamily/Winged helix DNA-binding domain"/>
    <property type="match status" value="1"/>
</dbReference>
<comment type="similarity">
    <text evidence="1">Belongs to the sigma-70 factor family. ECF subfamily.</text>
</comment>
<evidence type="ECO:0000256" key="1">
    <source>
        <dbReference type="ARBA" id="ARBA00010641"/>
    </source>
</evidence>
<keyword evidence="4" id="KW-0238">DNA-binding</keyword>
<dbReference type="InterPro" id="IPR007627">
    <property type="entry name" value="RNA_pol_sigma70_r2"/>
</dbReference>
<dbReference type="Proteomes" id="UP001501074">
    <property type="component" value="Unassembled WGS sequence"/>
</dbReference>
<feature type="domain" description="RNA polymerase sigma-70 region 2" evidence="6">
    <location>
        <begin position="22"/>
        <end position="88"/>
    </location>
</feature>
<feature type="domain" description="RNA polymerase sigma factor 70 region 4 type 2" evidence="7">
    <location>
        <begin position="118"/>
        <end position="169"/>
    </location>
</feature>
<dbReference type="SUPFAM" id="SSF88946">
    <property type="entry name" value="Sigma2 domain of RNA polymerase sigma factors"/>
    <property type="match status" value="1"/>
</dbReference>